<dbReference type="PANTHER" id="PTHR37992:SF1">
    <property type="entry name" value="DUF1774-DOMAIN-CONTAINING PROTEIN"/>
    <property type="match status" value="1"/>
</dbReference>
<feature type="transmembrane region" description="Helical" evidence="2">
    <location>
        <begin position="230"/>
        <end position="246"/>
    </location>
</feature>
<dbReference type="AlphaFoldDB" id="A0A8H5F6U4"/>
<feature type="transmembrane region" description="Helical" evidence="2">
    <location>
        <begin position="99"/>
        <end position="120"/>
    </location>
</feature>
<accession>A0A8H5F6U4</accession>
<dbReference type="EMBL" id="JAACJJ010000015">
    <property type="protein sequence ID" value="KAF5325393.1"/>
    <property type="molecule type" value="Genomic_DNA"/>
</dbReference>
<feature type="compositionally biased region" description="Basic and acidic residues" evidence="1">
    <location>
        <begin position="315"/>
        <end position="324"/>
    </location>
</feature>
<reference evidence="3 4" key="1">
    <citation type="journal article" date="2020" name="ISME J.">
        <title>Uncovering the hidden diversity of litter-decomposition mechanisms in mushroom-forming fungi.</title>
        <authorList>
            <person name="Floudas D."/>
            <person name="Bentzer J."/>
            <person name="Ahren D."/>
            <person name="Johansson T."/>
            <person name="Persson P."/>
            <person name="Tunlid A."/>
        </authorList>
    </citation>
    <scope>NUCLEOTIDE SEQUENCE [LARGE SCALE GENOMIC DNA]</scope>
    <source>
        <strain evidence="3 4">CBS 101986</strain>
    </source>
</reference>
<feature type="transmembrane region" description="Helical" evidence="2">
    <location>
        <begin position="252"/>
        <end position="275"/>
    </location>
</feature>
<keyword evidence="2" id="KW-0812">Transmembrane</keyword>
<dbReference type="PANTHER" id="PTHR37992">
    <property type="entry name" value="EXPRESSED PROTEIN"/>
    <property type="match status" value="1"/>
</dbReference>
<organism evidence="3 4">
    <name type="scientific">Psilocybe cf. subviscida</name>
    <dbReference type="NCBI Taxonomy" id="2480587"/>
    <lineage>
        <taxon>Eukaryota</taxon>
        <taxon>Fungi</taxon>
        <taxon>Dikarya</taxon>
        <taxon>Basidiomycota</taxon>
        <taxon>Agaricomycotina</taxon>
        <taxon>Agaricomycetes</taxon>
        <taxon>Agaricomycetidae</taxon>
        <taxon>Agaricales</taxon>
        <taxon>Agaricineae</taxon>
        <taxon>Strophariaceae</taxon>
        <taxon>Psilocybe</taxon>
    </lineage>
</organism>
<dbReference type="OrthoDB" id="3342455at2759"/>
<protein>
    <submittedName>
        <fullName evidence="3">Uncharacterized protein</fullName>
    </submittedName>
</protein>
<keyword evidence="2" id="KW-1133">Transmembrane helix</keyword>
<evidence type="ECO:0000313" key="4">
    <source>
        <dbReference type="Proteomes" id="UP000567179"/>
    </source>
</evidence>
<sequence>MDTLPIDTSHPAVRDYLALIRLQVLTPLSLLLNIATLLVCALIASPSIAGVAHLYPTAITPKIGIIEAYIFLIWLTQIGYCVLLVAARKPETKATLIKGVGLALPIANLLLSLWAIAWIMKWFLAATIFVGCILLVLLYSNTVLLVYHAPDYSSRPFDALLIHAPMRFFLVLPLSILFALSLFITLHMNYEPTPTGPPPNYSAWHAGAGAGVVAGSNVLALLVVVLRRDLVWCVAAVWVNVSLWSSRVQPPAGVNITAILFTAILPLALIAAFVYNRFCSGERTGRIRLIGEERTSSTPNLVNRGNAQAPIDNTGPREVDDTWG</sequence>
<keyword evidence="4" id="KW-1185">Reference proteome</keyword>
<name>A0A8H5F6U4_9AGAR</name>
<feature type="transmembrane region" description="Helical" evidence="2">
    <location>
        <begin position="126"/>
        <end position="147"/>
    </location>
</feature>
<proteinExistence type="predicted"/>
<comment type="caution">
    <text evidence="3">The sequence shown here is derived from an EMBL/GenBank/DDBJ whole genome shotgun (WGS) entry which is preliminary data.</text>
</comment>
<keyword evidence="2" id="KW-0472">Membrane</keyword>
<gene>
    <name evidence="3" type="ORF">D9619_009886</name>
</gene>
<feature type="transmembrane region" description="Helical" evidence="2">
    <location>
        <begin position="68"/>
        <end position="87"/>
    </location>
</feature>
<feature type="transmembrane region" description="Helical" evidence="2">
    <location>
        <begin position="168"/>
        <end position="190"/>
    </location>
</feature>
<evidence type="ECO:0000256" key="2">
    <source>
        <dbReference type="SAM" id="Phobius"/>
    </source>
</evidence>
<evidence type="ECO:0000313" key="3">
    <source>
        <dbReference type="EMBL" id="KAF5325393.1"/>
    </source>
</evidence>
<feature type="transmembrane region" description="Helical" evidence="2">
    <location>
        <begin position="202"/>
        <end position="223"/>
    </location>
</feature>
<feature type="transmembrane region" description="Helical" evidence="2">
    <location>
        <begin position="30"/>
        <end position="56"/>
    </location>
</feature>
<feature type="region of interest" description="Disordered" evidence="1">
    <location>
        <begin position="298"/>
        <end position="324"/>
    </location>
</feature>
<dbReference type="Proteomes" id="UP000567179">
    <property type="component" value="Unassembled WGS sequence"/>
</dbReference>
<dbReference type="InterPro" id="IPR013920">
    <property type="entry name" value="DUF1774_fun"/>
</dbReference>
<evidence type="ECO:0000256" key="1">
    <source>
        <dbReference type="SAM" id="MobiDB-lite"/>
    </source>
</evidence>